<dbReference type="Proteomes" id="UP000544134">
    <property type="component" value="Unassembled WGS sequence"/>
</dbReference>
<evidence type="ECO:0000313" key="3">
    <source>
        <dbReference type="Proteomes" id="UP000544134"/>
    </source>
</evidence>
<dbReference type="EMBL" id="JABBGJ010000019">
    <property type="protein sequence ID" value="NMM00061.1"/>
    <property type="molecule type" value="Genomic_DNA"/>
</dbReference>
<protein>
    <recommendedName>
        <fullName evidence="4">OTU domain-containing protein</fullName>
    </recommendedName>
</protein>
<comment type="caution">
    <text evidence="2">The sequence shown here is derived from an EMBL/GenBank/DDBJ whole genome shotgun (WGS) entry which is preliminary data.</text>
</comment>
<gene>
    <name evidence="2" type="ORF">HHL24_19230</name>
</gene>
<proteinExistence type="predicted"/>
<dbReference type="RefSeq" id="WP_169487008.1">
    <property type="nucleotide sequence ID" value="NZ_JABBGJ010000019.1"/>
</dbReference>
<evidence type="ECO:0008006" key="4">
    <source>
        <dbReference type="Google" id="ProtNLM"/>
    </source>
</evidence>
<feature type="compositionally biased region" description="Basic and acidic residues" evidence="1">
    <location>
        <begin position="258"/>
        <end position="273"/>
    </location>
</feature>
<keyword evidence="3" id="KW-1185">Reference proteome</keyword>
<name>A0A848IEJ9_9BURK</name>
<feature type="non-terminal residue" evidence="2">
    <location>
        <position position="516"/>
    </location>
</feature>
<evidence type="ECO:0000313" key="2">
    <source>
        <dbReference type="EMBL" id="NMM00061.1"/>
    </source>
</evidence>
<organism evidence="2 3">
    <name type="scientific">Paraburkholderia polaris</name>
    <dbReference type="NCBI Taxonomy" id="2728848"/>
    <lineage>
        <taxon>Bacteria</taxon>
        <taxon>Pseudomonadati</taxon>
        <taxon>Pseudomonadota</taxon>
        <taxon>Betaproteobacteria</taxon>
        <taxon>Burkholderiales</taxon>
        <taxon>Burkholderiaceae</taxon>
        <taxon>Paraburkholderia</taxon>
    </lineage>
</organism>
<feature type="region of interest" description="Disordered" evidence="1">
    <location>
        <begin position="1"/>
        <end position="21"/>
    </location>
</feature>
<accession>A0A848IEJ9</accession>
<reference evidence="2 3" key="1">
    <citation type="submission" date="2020-04" db="EMBL/GenBank/DDBJ databases">
        <title>Paraburkholderia sp. RP-4-7 isolated from soil.</title>
        <authorList>
            <person name="Dahal R.H."/>
        </authorList>
    </citation>
    <scope>NUCLEOTIDE SEQUENCE [LARGE SCALE GENOMIC DNA]</scope>
    <source>
        <strain evidence="2 3">RP-4-7</strain>
    </source>
</reference>
<sequence length="516" mass="57977">MHTYAENDSATRNQRRRHDEVVEQPDVVESRWIDQVERIGRNGEWDFDLADSMPFLVSELPCWKAGRLALHVWNGRHHESFGASEYSANDVCIEVEEEHYWALIDGERVWVRPDGNCFFNAIWKALQGCGDVDAVKRIFRGRVPANEQEAADYFRREIRDYALGHPEFEAMLLGDDDARSDAQRSRPQNRCEARKPLCKPLCIPERESRSARDAAMEIDAGATPEHVRGLPEFQGEVGETDTDEFLDASDSADWLVQPERRDKPAFEPQREPQRAGSNETSRPQKRVRRLTPFANPYRSAPGTDQATSEGGFFHAAAQLAKRAGEQVGDTVVTSRVYRKGQEISHALGADDVLKALSPVLIPDSFEDAACDADWLPHTRQDAGLAESDRDEMAALLRTPTRVKWDTPLVEYRPIAHTCHTEFQRVLFSAGSQTSGWLAYSGLLTCGYWALAKVSPMLSGVAAGGTTVWNLWNAVRQRDVVGGLIQVLLALPYQLLSPQSLLFAIAEETKRYIDDVL</sequence>
<feature type="region of interest" description="Disordered" evidence="1">
    <location>
        <begin position="249"/>
        <end position="306"/>
    </location>
</feature>
<dbReference type="CDD" id="cd22744">
    <property type="entry name" value="OTU"/>
    <property type="match status" value="1"/>
</dbReference>
<evidence type="ECO:0000256" key="1">
    <source>
        <dbReference type="SAM" id="MobiDB-lite"/>
    </source>
</evidence>
<feature type="compositionally biased region" description="Polar residues" evidence="1">
    <location>
        <begin position="1"/>
        <end position="12"/>
    </location>
</feature>
<dbReference type="AlphaFoldDB" id="A0A848IEJ9"/>